<reference evidence="2 3" key="1">
    <citation type="submission" date="2019-11" db="EMBL/GenBank/DDBJ databases">
        <title>Draft genome of Amycolatopsis RM579.</title>
        <authorList>
            <person name="Duangmal K."/>
            <person name="Mingma R."/>
        </authorList>
    </citation>
    <scope>NUCLEOTIDE SEQUENCE [LARGE SCALE GENOMIC DNA]</scope>
    <source>
        <strain evidence="2 3">RM579</strain>
    </source>
</reference>
<feature type="domain" description="AraC effector-binding" evidence="1">
    <location>
        <begin position="2"/>
        <end position="152"/>
    </location>
</feature>
<sequence length="154" mass="16555">MSEPELVELAPVTTAVVRGVVRPAGLRNFFDTAFGALAHTLAAQGIEVRGPAFGLFRGIPGDTLDLEVGFTTAGEVRPEADVVAATLPGGPVARLVHAGSFDGLGTSWERLRDWIAAQGLTPGAERWECYVTRPTPDLDPHDLRTELNWPVTRR</sequence>
<dbReference type="InterPro" id="IPR011256">
    <property type="entry name" value="Reg_factor_effector_dom_sf"/>
</dbReference>
<dbReference type="RefSeq" id="WP_154759956.1">
    <property type="nucleotide sequence ID" value="NZ_WMBA01000055.1"/>
</dbReference>
<dbReference type="AlphaFoldDB" id="A0A6N7Z0M9"/>
<evidence type="ECO:0000259" key="1">
    <source>
        <dbReference type="SMART" id="SM00871"/>
    </source>
</evidence>
<dbReference type="OrthoDB" id="64208at2"/>
<keyword evidence="3" id="KW-1185">Reference proteome</keyword>
<comment type="caution">
    <text evidence="2">The sequence shown here is derived from an EMBL/GenBank/DDBJ whole genome shotgun (WGS) entry which is preliminary data.</text>
</comment>
<evidence type="ECO:0000313" key="2">
    <source>
        <dbReference type="EMBL" id="MTD57842.1"/>
    </source>
</evidence>
<dbReference type="InterPro" id="IPR029442">
    <property type="entry name" value="GyrI-like"/>
</dbReference>
<evidence type="ECO:0000313" key="3">
    <source>
        <dbReference type="Proteomes" id="UP000440096"/>
    </source>
</evidence>
<gene>
    <name evidence="2" type="ORF">GKO32_28250</name>
</gene>
<dbReference type="EMBL" id="WMBA01000055">
    <property type="protein sequence ID" value="MTD57842.1"/>
    <property type="molecule type" value="Genomic_DNA"/>
</dbReference>
<dbReference type="Gene3D" id="3.20.80.10">
    <property type="entry name" value="Regulatory factor, effector binding domain"/>
    <property type="match status" value="1"/>
</dbReference>
<name>A0A6N7Z0M9_9PSEU</name>
<accession>A0A6N7Z0M9</accession>
<proteinExistence type="predicted"/>
<dbReference type="InterPro" id="IPR010499">
    <property type="entry name" value="AraC_E-bd"/>
</dbReference>
<dbReference type="SMART" id="SM00871">
    <property type="entry name" value="AraC_E_bind"/>
    <property type="match status" value="1"/>
</dbReference>
<dbReference type="Proteomes" id="UP000440096">
    <property type="component" value="Unassembled WGS sequence"/>
</dbReference>
<protein>
    <submittedName>
        <fullName evidence="2">AraC family transcriptional regulator</fullName>
    </submittedName>
</protein>
<organism evidence="2 3">
    <name type="scientific">Amycolatopsis pithecellobii</name>
    <dbReference type="NCBI Taxonomy" id="664692"/>
    <lineage>
        <taxon>Bacteria</taxon>
        <taxon>Bacillati</taxon>
        <taxon>Actinomycetota</taxon>
        <taxon>Actinomycetes</taxon>
        <taxon>Pseudonocardiales</taxon>
        <taxon>Pseudonocardiaceae</taxon>
        <taxon>Amycolatopsis</taxon>
    </lineage>
</organism>
<dbReference type="SUPFAM" id="SSF55136">
    <property type="entry name" value="Probable bacterial effector-binding domain"/>
    <property type="match status" value="1"/>
</dbReference>
<dbReference type="Pfam" id="PF06445">
    <property type="entry name" value="GyrI-like"/>
    <property type="match status" value="1"/>
</dbReference>